<dbReference type="HOGENOM" id="CLU_2147705_0_0_1"/>
<sequence length="112" mass="12940">MTSFTSQIETDEFIYVTQRGMARDRTPLYAIIKNIPSRGRSPPGELEFRCVDLWREAFRVTDQGCSYTQFFDDPEHLRCKGCGLLFSKLYLRSALIVTIEAVPPDYKPSRSH</sequence>
<name>A0A0C3QXH8_9AGAM</name>
<dbReference type="Proteomes" id="UP000054248">
    <property type="component" value="Unassembled WGS sequence"/>
</dbReference>
<evidence type="ECO:0000313" key="2">
    <source>
        <dbReference type="Proteomes" id="UP000054248"/>
    </source>
</evidence>
<proteinExistence type="predicted"/>
<dbReference type="EMBL" id="KN822942">
    <property type="protein sequence ID" value="KIO34811.1"/>
    <property type="molecule type" value="Genomic_DNA"/>
</dbReference>
<organism evidence="1 2">
    <name type="scientific">Tulasnella calospora MUT 4182</name>
    <dbReference type="NCBI Taxonomy" id="1051891"/>
    <lineage>
        <taxon>Eukaryota</taxon>
        <taxon>Fungi</taxon>
        <taxon>Dikarya</taxon>
        <taxon>Basidiomycota</taxon>
        <taxon>Agaricomycotina</taxon>
        <taxon>Agaricomycetes</taxon>
        <taxon>Cantharellales</taxon>
        <taxon>Tulasnellaceae</taxon>
        <taxon>Tulasnella</taxon>
    </lineage>
</organism>
<dbReference type="AlphaFoldDB" id="A0A0C3QXH8"/>
<dbReference type="OrthoDB" id="3156757at2759"/>
<accession>A0A0C3QXH8</accession>
<gene>
    <name evidence="1" type="ORF">M407DRAFT_240594</name>
</gene>
<protein>
    <submittedName>
        <fullName evidence="1">Uncharacterized protein</fullName>
    </submittedName>
</protein>
<reference evidence="1 2" key="1">
    <citation type="submission" date="2014-04" db="EMBL/GenBank/DDBJ databases">
        <authorList>
            <consortium name="DOE Joint Genome Institute"/>
            <person name="Kuo A."/>
            <person name="Girlanda M."/>
            <person name="Perotto S."/>
            <person name="Kohler A."/>
            <person name="Nagy L.G."/>
            <person name="Floudas D."/>
            <person name="Copeland A."/>
            <person name="Barry K.W."/>
            <person name="Cichocki N."/>
            <person name="Veneault-Fourrey C."/>
            <person name="LaButti K."/>
            <person name="Lindquist E.A."/>
            <person name="Lipzen A."/>
            <person name="Lundell T."/>
            <person name="Morin E."/>
            <person name="Murat C."/>
            <person name="Sun H."/>
            <person name="Tunlid A."/>
            <person name="Henrissat B."/>
            <person name="Grigoriev I.V."/>
            <person name="Hibbett D.S."/>
            <person name="Martin F."/>
            <person name="Nordberg H.P."/>
            <person name="Cantor M.N."/>
            <person name="Hua S.X."/>
        </authorList>
    </citation>
    <scope>NUCLEOTIDE SEQUENCE [LARGE SCALE GENOMIC DNA]</scope>
    <source>
        <strain evidence="1 2">MUT 4182</strain>
    </source>
</reference>
<keyword evidence="2" id="KW-1185">Reference proteome</keyword>
<reference evidence="2" key="2">
    <citation type="submission" date="2015-01" db="EMBL/GenBank/DDBJ databases">
        <title>Evolutionary Origins and Diversification of the Mycorrhizal Mutualists.</title>
        <authorList>
            <consortium name="DOE Joint Genome Institute"/>
            <consortium name="Mycorrhizal Genomics Consortium"/>
            <person name="Kohler A."/>
            <person name="Kuo A."/>
            <person name="Nagy L.G."/>
            <person name="Floudas D."/>
            <person name="Copeland A."/>
            <person name="Barry K.W."/>
            <person name="Cichocki N."/>
            <person name="Veneault-Fourrey C."/>
            <person name="LaButti K."/>
            <person name="Lindquist E.A."/>
            <person name="Lipzen A."/>
            <person name="Lundell T."/>
            <person name="Morin E."/>
            <person name="Murat C."/>
            <person name="Riley R."/>
            <person name="Ohm R."/>
            <person name="Sun H."/>
            <person name="Tunlid A."/>
            <person name="Henrissat B."/>
            <person name="Grigoriev I.V."/>
            <person name="Hibbett D.S."/>
            <person name="Martin F."/>
        </authorList>
    </citation>
    <scope>NUCLEOTIDE SEQUENCE [LARGE SCALE GENOMIC DNA]</scope>
    <source>
        <strain evidence="2">MUT 4182</strain>
    </source>
</reference>
<evidence type="ECO:0000313" key="1">
    <source>
        <dbReference type="EMBL" id="KIO34811.1"/>
    </source>
</evidence>